<evidence type="ECO:0000313" key="8">
    <source>
        <dbReference type="EMBL" id="GAC00650.1"/>
    </source>
</evidence>
<dbReference type="Pfam" id="PF06305">
    <property type="entry name" value="LapA_dom"/>
    <property type="match status" value="1"/>
</dbReference>
<dbReference type="EMBL" id="BAHE01000016">
    <property type="protein sequence ID" value="GAC00650.1"/>
    <property type="molecule type" value="Genomic_DNA"/>
</dbReference>
<keyword evidence="2 6" id="KW-0812">Transmembrane</keyword>
<feature type="region of interest" description="Disordered" evidence="5">
    <location>
        <begin position="1"/>
        <end position="45"/>
    </location>
</feature>
<dbReference type="AlphaFoldDB" id="K6XP78"/>
<protein>
    <recommendedName>
        <fullName evidence="7">Lipopolysaccharide assembly protein A domain-containing protein</fullName>
    </recommendedName>
</protein>
<keyword evidence="3 6" id="KW-1133">Transmembrane helix</keyword>
<reference evidence="8 9" key="1">
    <citation type="submission" date="2012-08" db="EMBL/GenBank/DDBJ databases">
        <title>Whole genome shotgun sequence of Gordonia namibiensis NBRC 108229.</title>
        <authorList>
            <person name="Isaki-Nakamura S."/>
            <person name="Hosoyama A."/>
            <person name="Tsuchikane K."/>
            <person name="Katsumata H."/>
            <person name="Baba S."/>
            <person name="Yamazaki S."/>
            <person name="Fujita N."/>
        </authorList>
    </citation>
    <scope>NUCLEOTIDE SEQUENCE [LARGE SCALE GENOMIC DNA]</scope>
    <source>
        <strain evidence="8 9">NBRC 108229</strain>
    </source>
</reference>
<keyword evidence="9" id="KW-1185">Reference proteome</keyword>
<feature type="domain" description="Lipopolysaccharide assembly protein A" evidence="7">
    <location>
        <begin position="97"/>
        <end position="142"/>
    </location>
</feature>
<evidence type="ECO:0000256" key="4">
    <source>
        <dbReference type="ARBA" id="ARBA00023136"/>
    </source>
</evidence>
<evidence type="ECO:0000256" key="2">
    <source>
        <dbReference type="ARBA" id="ARBA00022692"/>
    </source>
</evidence>
<evidence type="ECO:0000313" key="9">
    <source>
        <dbReference type="Proteomes" id="UP000035058"/>
    </source>
</evidence>
<name>K6XP78_9ACTN</name>
<feature type="transmembrane region" description="Helical" evidence="6">
    <location>
        <begin position="110"/>
        <end position="130"/>
    </location>
</feature>
<dbReference type="RefSeq" id="WP_006866850.1">
    <property type="nucleotide sequence ID" value="NZ_BAHE01000016.1"/>
</dbReference>
<comment type="caution">
    <text evidence="8">The sequence shown here is derived from an EMBL/GenBank/DDBJ whole genome shotgun (WGS) entry which is preliminary data.</text>
</comment>
<evidence type="ECO:0000256" key="3">
    <source>
        <dbReference type="ARBA" id="ARBA00022989"/>
    </source>
</evidence>
<dbReference type="Proteomes" id="UP000035058">
    <property type="component" value="Unassembled WGS sequence"/>
</dbReference>
<evidence type="ECO:0000256" key="5">
    <source>
        <dbReference type="SAM" id="MobiDB-lite"/>
    </source>
</evidence>
<evidence type="ECO:0000259" key="7">
    <source>
        <dbReference type="Pfam" id="PF06305"/>
    </source>
</evidence>
<evidence type="ECO:0000256" key="6">
    <source>
        <dbReference type="SAM" id="Phobius"/>
    </source>
</evidence>
<accession>K6XP78</accession>
<feature type="transmembrane region" description="Helical" evidence="6">
    <location>
        <begin position="70"/>
        <end position="90"/>
    </location>
</feature>
<dbReference type="InterPro" id="IPR010445">
    <property type="entry name" value="LapA_dom"/>
</dbReference>
<gene>
    <name evidence="8" type="ORF">GONAM_16_01510</name>
</gene>
<evidence type="ECO:0000256" key="1">
    <source>
        <dbReference type="ARBA" id="ARBA00022475"/>
    </source>
</evidence>
<keyword evidence="1" id="KW-1003">Cell membrane</keyword>
<keyword evidence="4 6" id="KW-0472">Membrane</keyword>
<proteinExistence type="predicted"/>
<sequence length="144" mass="15594">MTTPDRRRTGNPVPQWGSQGEPHPAHDTAPVPEPAPVTPVPAGDDHDAVLAERDRLRQTVADVEHTRTRATWFGVVIGAVILVLLLVFIVQNLESQRIELIFWEVNLPLGVSLLIAAIAGALIVALIGGLRMLQLRRALKKAAG</sequence>
<dbReference type="GO" id="GO:0005886">
    <property type="term" value="C:plasma membrane"/>
    <property type="evidence" value="ECO:0007669"/>
    <property type="project" value="InterPro"/>
</dbReference>
<organism evidence="8 9">
    <name type="scientific">Gordonia namibiensis NBRC 108229</name>
    <dbReference type="NCBI Taxonomy" id="1208314"/>
    <lineage>
        <taxon>Bacteria</taxon>
        <taxon>Bacillati</taxon>
        <taxon>Actinomycetota</taxon>
        <taxon>Actinomycetes</taxon>
        <taxon>Mycobacteriales</taxon>
        <taxon>Gordoniaceae</taxon>
        <taxon>Gordonia</taxon>
    </lineage>
</organism>